<evidence type="ECO:0000256" key="1">
    <source>
        <dbReference type="SAM" id="MobiDB-lite"/>
    </source>
</evidence>
<accession>A0A811UQB8</accession>
<dbReference type="Proteomes" id="UP000606786">
    <property type="component" value="Unassembled WGS sequence"/>
</dbReference>
<evidence type="ECO:0000313" key="3">
    <source>
        <dbReference type="Proteomes" id="UP000606786"/>
    </source>
</evidence>
<name>A0A811UQB8_CERCA</name>
<gene>
    <name evidence="2" type="ORF">CCAP1982_LOCUS9870</name>
</gene>
<organism evidence="2 3">
    <name type="scientific">Ceratitis capitata</name>
    <name type="common">Mediterranean fruit fly</name>
    <name type="synonym">Tephritis capitata</name>
    <dbReference type="NCBI Taxonomy" id="7213"/>
    <lineage>
        <taxon>Eukaryota</taxon>
        <taxon>Metazoa</taxon>
        <taxon>Ecdysozoa</taxon>
        <taxon>Arthropoda</taxon>
        <taxon>Hexapoda</taxon>
        <taxon>Insecta</taxon>
        <taxon>Pterygota</taxon>
        <taxon>Neoptera</taxon>
        <taxon>Endopterygota</taxon>
        <taxon>Diptera</taxon>
        <taxon>Brachycera</taxon>
        <taxon>Muscomorpha</taxon>
        <taxon>Tephritoidea</taxon>
        <taxon>Tephritidae</taxon>
        <taxon>Ceratitis</taxon>
        <taxon>Ceratitis</taxon>
    </lineage>
</organism>
<evidence type="ECO:0000313" key="2">
    <source>
        <dbReference type="EMBL" id="CAD7001372.1"/>
    </source>
</evidence>
<sequence>MSFSSRRSSHPRLQNNMWTSDRDRVEVQTPLQRDASRRAYQNPTARIINSTIECVKIATGRRRWVFCRLDMIISSCSFNRTYTTFSISTTSLAQL</sequence>
<dbReference type="AlphaFoldDB" id="A0A811UQB8"/>
<feature type="region of interest" description="Disordered" evidence="1">
    <location>
        <begin position="1"/>
        <end position="26"/>
    </location>
</feature>
<comment type="caution">
    <text evidence="2">The sequence shown here is derived from an EMBL/GenBank/DDBJ whole genome shotgun (WGS) entry which is preliminary data.</text>
</comment>
<reference evidence="2" key="1">
    <citation type="submission" date="2020-11" db="EMBL/GenBank/DDBJ databases">
        <authorList>
            <person name="Whitehead M."/>
        </authorList>
    </citation>
    <scope>NUCLEOTIDE SEQUENCE</scope>
    <source>
        <strain evidence="2">EGII</strain>
    </source>
</reference>
<proteinExistence type="predicted"/>
<protein>
    <submittedName>
        <fullName evidence="2">(Mediterranean fruit fly) hypothetical protein</fullName>
    </submittedName>
</protein>
<feature type="compositionally biased region" description="Polar residues" evidence="1">
    <location>
        <begin position="1"/>
        <end position="19"/>
    </location>
</feature>
<dbReference type="EMBL" id="CAJHJT010000023">
    <property type="protein sequence ID" value="CAD7001372.1"/>
    <property type="molecule type" value="Genomic_DNA"/>
</dbReference>
<keyword evidence="3" id="KW-1185">Reference proteome</keyword>